<dbReference type="InterPro" id="IPR050905">
    <property type="entry name" value="Plant_NBS-LRR"/>
</dbReference>
<proteinExistence type="predicted"/>
<accession>A0A2P5DBC7</accession>
<feature type="domain" description="Disease resistance protein At4g27190-like leucine-rich repeats" evidence="2">
    <location>
        <begin position="188"/>
        <end position="281"/>
    </location>
</feature>
<dbReference type="EMBL" id="JXTB01000049">
    <property type="protein sequence ID" value="PON70594.1"/>
    <property type="molecule type" value="Genomic_DNA"/>
</dbReference>
<evidence type="ECO:0000313" key="4">
    <source>
        <dbReference type="Proteomes" id="UP000237105"/>
    </source>
</evidence>
<comment type="caution">
    <text evidence="3">The sequence shown here is derived from an EMBL/GenBank/DDBJ whole genome shotgun (WGS) entry which is preliminary data.</text>
</comment>
<dbReference type="InterPro" id="IPR032675">
    <property type="entry name" value="LRR_dom_sf"/>
</dbReference>
<evidence type="ECO:0000256" key="1">
    <source>
        <dbReference type="ARBA" id="ARBA00022821"/>
    </source>
</evidence>
<protein>
    <submittedName>
        <fullName evidence="3">LRR domain containing protein</fullName>
    </submittedName>
</protein>
<keyword evidence="1" id="KW-0611">Plant defense</keyword>
<dbReference type="AlphaFoldDB" id="A0A2P5DBC7"/>
<name>A0A2P5DBC7_PARAD</name>
<dbReference type="Gene3D" id="3.80.10.10">
    <property type="entry name" value="Ribonuclease Inhibitor"/>
    <property type="match status" value="1"/>
</dbReference>
<sequence length="335" mass="38410">MIPARILCNLTNLQHLLLNGDHYKVPKVRGEELVNLRKLETFEGVLYDVRSFNTHVRSLEHQRLTSYVLQLGFIGTSTWRPVGKLVYLINCDISESVAAGGEFQLLIPNDIEYLGLQRCSTGVSNLCKLASFKNVTKLRYCRIIECREIEHVFSYSPYIFPILQSLENLELNGLLSFRGLFLRERRASSSPLPPGTFSSLKRLQLWRCNKVTEAFVNISFPPNLEELVLFDCSELREVISITSESDDEDQNEEGSVHHAMNIIILPNLRKVSVARLPKLESLPLVADSLQEIDLWELPKLKRIPLLDRESCPSSLQRVSIHQNLWESLEWDHPNC</sequence>
<organism evidence="3 4">
    <name type="scientific">Parasponia andersonii</name>
    <name type="common">Sponia andersonii</name>
    <dbReference type="NCBI Taxonomy" id="3476"/>
    <lineage>
        <taxon>Eukaryota</taxon>
        <taxon>Viridiplantae</taxon>
        <taxon>Streptophyta</taxon>
        <taxon>Embryophyta</taxon>
        <taxon>Tracheophyta</taxon>
        <taxon>Spermatophyta</taxon>
        <taxon>Magnoliopsida</taxon>
        <taxon>eudicotyledons</taxon>
        <taxon>Gunneridae</taxon>
        <taxon>Pentapetalae</taxon>
        <taxon>rosids</taxon>
        <taxon>fabids</taxon>
        <taxon>Rosales</taxon>
        <taxon>Cannabaceae</taxon>
        <taxon>Parasponia</taxon>
    </lineage>
</organism>
<dbReference type="PANTHER" id="PTHR33463">
    <property type="entry name" value="NB-ARC DOMAIN-CONTAINING PROTEIN-RELATED"/>
    <property type="match status" value="1"/>
</dbReference>
<evidence type="ECO:0000313" key="3">
    <source>
        <dbReference type="EMBL" id="PON70594.1"/>
    </source>
</evidence>
<dbReference type="PANTHER" id="PTHR33463:SF204">
    <property type="entry name" value="NB-ARC DOMAIN-CONTAINING PROTEIN"/>
    <property type="match status" value="1"/>
</dbReference>
<dbReference type="Proteomes" id="UP000237105">
    <property type="component" value="Unassembled WGS sequence"/>
</dbReference>
<reference evidence="4" key="1">
    <citation type="submission" date="2016-06" db="EMBL/GenBank/DDBJ databases">
        <title>Parallel loss of symbiosis genes in relatives of nitrogen-fixing non-legume Parasponia.</title>
        <authorList>
            <person name="Van Velzen R."/>
            <person name="Holmer R."/>
            <person name="Bu F."/>
            <person name="Rutten L."/>
            <person name="Van Zeijl A."/>
            <person name="Liu W."/>
            <person name="Santuari L."/>
            <person name="Cao Q."/>
            <person name="Sharma T."/>
            <person name="Shen D."/>
            <person name="Roswanjaya Y."/>
            <person name="Wardhani T."/>
            <person name="Kalhor M.S."/>
            <person name="Jansen J."/>
            <person name="Van den Hoogen J."/>
            <person name="Gungor B."/>
            <person name="Hartog M."/>
            <person name="Hontelez J."/>
            <person name="Verver J."/>
            <person name="Yang W.-C."/>
            <person name="Schijlen E."/>
            <person name="Repin R."/>
            <person name="Schilthuizen M."/>
            <person name="Schranz E."/>
            <person name="Heidstra R."/>
            <person name="Miyata K."/>
            <person name="Fedorova E."/>
            <person name="Kohlen W."/>
            <person name="Bisseling T."/>
            <person name="Smit S."/>
            <person name="Geurts R."/>
        </authorList>
    </citation>
    <scope>NUCLEOTIDE SEQUENCE [LARGE SCALE GENOMIC DNA]</scope>
    <source>
        <strain evidence="4">cv. WU1-14</strain>
    </source>
</reference>
<evidence type="ECO:0000259" key="2">
    <source>
        <dbReference type="Pfam" id="PF23247"/>
    </source>
</evidence>
<dbReference type="Pfam" id="PF23247">
    <property type="entry name" value="LRR_RPS2"/>
    <property type="match status" value="1"/>
</dbReference>
<dbReference type="InterPro" id="IPR057135">
    <property type="entry name" value="At4g27190-like_LRR"/>
</dbReference>
<keyword evidence="4" id="KW-1185">Reference proteome</keyword>
<dbReference type="OrthoDB" id="1750503at2759"/>
<dbReference type="SUPFAM" id="SSF52058">
    <property type="entry name" value="L domain-like"/>
    <property type="match status" value="1"/>
</dbReference>
<gene>
    <name evidence="3" type="ORF">PanWU01x14_079680</name>
</gene>